<evidence type="ECO:0000256" key="3">
    <source>
        <dbReference type="ARBA" id="ARBA00022989"/>
    </source>
</evidence>
<sequence>MGAVSMSDTVQGEGEAQDLGVWGWIKSIVSWFVLLLLLAILALTIVVPRLTGSTPYTVLTGSMRPTYPPGTLIVVKPQDPTTLGVGDAITFQKESGNPEVVTHRIIESRQNSKGERTFVTQGDANPSRDQNPVVMEQVRGKVWYSVPYLGYVNNVITGKQRATMITVVVGGLFLYAGWMFVGAFRDRSRGGDGEPGSDRTENADTAGGPVSPGGSTNLATADTVQFAAPRVAPSPQQRFLDADTVVIPRIDAHHRAP</sequence>
<keyword evidence="4 7" id="KW-0472">Membrane</keyword>
<dbReference type="Pfam" id="PF10502">
    <property type="entry name" value="Peptidase_S26"/>
    <property type="match status" value="1"/>
</dbReference>
<accession>A0ABP8P8R1</accession>
<dbReference type="CDD" id="cd06530">
    <property type="entry name" value="S26_SPase_I"/>
    <property type="match status" value="1"/>
</dbReference>
<evidence type="ECO:0000256" key="4">
    <source>
        <dbReference type="ARBA" id="ARBA00023136"/>
    </source>
</evidence>
<dbReference type="Proteomes" id="UP001501183">
    <property type="component" value="Unassembled WGS sequence"/>
</dbReference>
<name>A0ABP8P8R1_9NOCA</name>
<comment type="caution">
    <text evidence="9">The sequence shown here is derived from an EMBL/GenBank/DDBJ whole genome shotgun (WGS) entry which is preliminary data.</text>
</comment>
<feature type="compositionally biased region" description="Basic and acidic residues" evidence="6">
    <location>
        <begin position="189"/>
        <end position="202"/>
    </location>
</feature>
<protein>
    <recommendedName>
        <fullName evidence="5">Signal peptidase I</fullName>
        <ecNumber evidence="5">3.4.21.89</ecNumber>
    </recommendedName>
</protein>
<dbReference type="PANTHER" id="PTHR10806">
    <property type="entry name" value="SIGNAL PEPTIDASE COMPLEX CATALYTIC SUBUNIT SEC11"/>
    <property type="match status" value="1"/>
</dbReference>
<evidence type="ECO:0000313" key="9">
    <source>
        <dbReference type="EMBL" id="GAA4482295.1"/>
    </source>
</evidence>
<dbReference type="PANTHER" id="PTHR10806:SF6">
    <property type="entry name" value="SIGNAL PEPTIDASE COMPLEX CATALYTIC SUBUNIT SEC11"/>
    <property type="match status" value="1"/>
</dbReference>
<keyword evidence="2 7" id="KW-0812">Transmembrane</keyword>
<feature type="transmembrane region" description="Helical" evidence="7">
    <location>
        <begin position="28"/>
        <end position="47"/>
    </location>
</feature>
<comment type="subcellular location">
    <subcellularLocation>
        <location evidence="1">Membrane</location>
    </subcellularLocation>
</comment>
<evidence type="ECO:0000256" key="6">
    <source>
        <dbReference type="SAM" id="MobiDB-lite"/>
    </source>
</evidence>
<evidence type="ECO:0000256" key="1">
    <source>
        <dbReference type="ARBA" id="ARBA00004370"/>
    </source>
</evidence>
<organism evidence="9 10">
    <name type="scientific">Rhodococcus olei</name>
    <dbReference type="NCBI Taxonomy" id="2161675"/>
    <lineage>
        <taxon>Bacteria</taxon>
        <taxon>Bacillati</taxon>
        <taxon>Actinomycetota</taxon>
        <taxon>Actinomycetes</taxon>
        <taxon>Mycobacteriales</taxon>
        <taxon>Nocardiaceae</taxon>
        <taxon>Rhodococcus</taxon>
    </lineage>
</organism>
<keyword evidence="3 7" id="KW-1133">Transmembrane helix</keyword>
<reference evidence="10" key="1">
    <citation type="journal article" date="2019" name="Int. J. Syst. Evol. Microbiol.">
        <title>The Global Catalogue of Microorganisms (GCM) 10K type strain sequencing project: providing services to taxonomists for standard genome sequencing and annotation.</title>
        <authorList>
            <consortium name="The Broad Institute Genomics Platform"/>
            <consortium name="The Broad Institute Genome Sequencing Center for Infectious Disease"/>
            <person name="Wu L."/>
            <person name="Ma J."/>
        </authorList>
    </citation>
    <scope>NUCLEOTIDE SEQUENCE [LARGE SCALE GENOMIC DNA]</scope>
    <source>
        <strain evidence="10">JCM 32206</strain>
    </source>
</reference>
<dbReference type="InterPro" id="IPR001733">
    <property type="entry name" value="Peptidase_S26B"/>
</dbReference>
<evidence type="ECO:0000256" key="5">
    <source>
        <dbReference type="NCBIfam" id="TIGR02228"/>
    </source>
</evidence>
<proteinExistence type="predicted"/>
<evidence type="ECO:0000259" key="8">
    <source>
        <dbReference type="Pfam" id="PF10502"/>
    </source>
</evidence>
<dbReference type="InterPro" id="IPR019533">
    <property type="entry name" value="Peptidase_S26"/>
</dbReference>
<feature type="transmembrane region" description="Helical" evidence="7">
    <location>
        <begin position="162"/>
        <end position="181"/>
    </location>
</feature>
<dbReference type="EC" id="3.4.21.89" evidence="5"/>
<dbReference type="SUPFAM" id="SSF51306">
    <property type="entry name" value="LexA/Signal peptidase"/>
    <property type="match status" value="1"/>
</dbReference>
<evidence type="ECO:0000256" key="7">
    <source>
        <dbReference type="SAM" id="Phobius"/>
    </source>
</evidence>
<evidence type="ECO:0000313" key="10">
    <source>
        <dbReference type="Proteomes" id="UP001501183"/>
    </source>
</evidence>
<gene>
    <name evidence="9" type="ORF">GCM10023094_31950</name>
</gene>
<dbReference type="EMBL" id="BAABFB010000050">
    <property type="protein sequence ID" value="GAA4482295.1"/>
    <property type="molecule type" value="Genomic_DNA"/>
</dbReference>
<dbReference type="NCBIfam" id="TIGR02228">
    <property type="entry name" value="sigpep_I_arch"/>
    <property type="match status" value="1"/>
</dbReference>
<feature type="region of interest" description="Disordered" evidence="6">
    <location>
        <begin position="189"/>
        <end position="218"/>
    </location>
</feature>
<dbReference type="Gene3D" id="2.10.109.10">
    <property type="entry name" value="Umud Fragment, subunit A"/>
    <property type="match status" value="1"/>
</dbReference>
<dbReference type="InterPro" id="IPR036286">
    <property type="entry name" value="LexA/Signal_pep-like_sf"/>
</dbReference>
<keyword evidence="10" id="KW-1185">Reference proteome</keyword>
<evidence type="ECO:0000256" key="2">
    <source>
        <dbReference type="ARBA" id="ARBA00022692"/>
    </source>
</evidence>
<feature type="domain" description="Peptidase S26" evidence="8">
    <location>
        <begin position="31"/>
        <end position="105"/>
    </location>
</feature>